<comment type="caution">
    <text evidence="3">The sequence shown here is derived from an EMBL/GenBank/DDBJ whole genome shotgun (WGS) entry which is preliminary data.</text>
</comment>
<dbReference type="AlphaFoldDB" id="A0AAN7LYB7"/>
<keyword evidence="2" id="KW-0732">Signal</keyword>
<feature type="signal peptide" evidence="2">
    <location>
        <begin position="1"/>
        <end position="20"/>
    </location>
</feature>
<gene>
    <name evidence="3" type="ORF">SAY86_011204</name>
</gene>
<keyword evidence="4" id="KW-1185">Reference proteome</keyword>
<evidence type="ECO:0000313" key="4">
    <source>
        <dbReference type="Proteomes" id="UP001346149"/>
    </source>
</evidence>
<dbReference type="EMBL" id="JAXQNO010000012">
    <property type="protein sequence ID" value="KAK4787371.1"/>
    <property type="molecule type" value="Genomic_DNA"/>
</dbReference>
<evidence type="ECO:0000256" key="2">
    <source>
        <dbReference type="SAM" id="SignalP"/>
    </source>
</evidence>
<feature type="compositionally biased region" description="Acidic residues" evidence="1">
    <location>
        <begin position="85"/>
        <end position="100"/>
    </location>
</feature>
<organism evidence="3 4">
    <name type="scientific">Trapa natans</name>
    <name type="common">Water chestnut</name>
    <dbReference type="NCBI Taxonomy" id="22666"/>
    <lineage>
        <taxon>Eukaryota</taxon>
        <taxon>Viridiplantae</taxon>
        <taxon>Streptophyta</taxon>
        <taxon>Embryophyta</taxon>
        <taxon>Tracheophyta</taxon>
        <taxon>Spermatophyta</taxon>
        <taxon>Magnoliopsida</taxon>
        <taxon>eudicotyledons</taxon>
        <taxon>Gunneridae</taxon>
        <taxon>Pentapetalae</taxon>
        <taxon>rosids</taxon>
        <taxon>malvids</taxon>
        <taxon>Myrtales</taxon>
        <taxon>Lythraceae</taxon>
        <taxon>Trapa</taxon>
    </lineage>
</organism>
<evidence type="ECO:0008006" key="5">
    <source>
        <dbReference type="Google" id="ProtNLM"/>
    </source>
</evidence>
<sequence>MASRACWNAAFIQILCPAPAAMCPSSVRRTDYDTSRSSDEIEHVPLLTMVVVVVISPENPTFLRCSFSTDTRKGATSFKSCICREDEDDGDDDDDDDDDASTVAPAA</sequence>
<feature type="chain" id="PRO_5042812421" description="Secreted protein" evidence="2">
    <location>
        <begin position="21"/>
        <end position="107"/>
    </location>
</feature>
<evidence type="ECO:0000313" key="3">
    <source>
        <dbReference type="EMBL" id="KAK4787371.1"/>
    </source>
</evidence>
<reference evidence="3 4" key="1">
    <citation type="journal article" date="2023" name="Hortic Res">
        <title>Pangenome of water caltrop reveals structural variations and asymmetric subgenome divergence after allopolyploidization.</title>
        <authorList>
            <person name="Zhang X."/>
            <person name="Chen Y."/>
            <person name="Wang L."/>
            <person name="Yuan Y."/>
            <person name="Fang M."/>
            <person name="Shi L."/>
            <person name="Lu R."/>
            <person name="Comes H.P."/>
            <person name="Ma Y."/>
            <person name="Chen Y."/>
            <person name="Huang G."/>
            <person name="Zhou Y."/>
            <person name="Zheng Z."/>
            <person name="Qiu Y."/>
        </authorList>
    </citation>
    <scope>NUCLEOTIDE SEQUENCE [LARGE SCALE GENOMIC DNA]</scope>
    <source>
        <strain evidence="3">F231</strain>
    </source>
</reference>
<protein>
    <recommendedName>
        <fullName evidence="5">Secreted protein</fullName>
    </recommendedName>
</protein>
<evidence type="ECO:0000256" key="1">
    <source>
        <dbReference type="SAM" id="MobiDB-lite"/>
    </source>
</evidence>
<name>A0AAN7LYB7_TRANT</name>
<proteinExistence type="predicted"/>
<dbReference type="Proteomes" id="UP001346149">
    <property type="component" value="Unassembled WGS sequence"/>
</dbReference>
<feature type="region of interest" description="Disordered" evidence="1">
    <location>
        <begin position="84"/>
        <end position="107"/>
    </location>
</feature>
<accession>A0AAN7LYB7</accession>